<feature type="region of interest" description="Disordered" evidence="1">
    <location>
        <begin position="111"/>
        <end position="151"/>
    </location>
</feature>
<gene>
    <name evidence="2" type="ORF">PCL_07329</name>
</gene>
<evidence type="ECO:0000313" key="2">
    <source>
        <dbReference type="EMBL" id="PWI65152.1"/>
    </source>
</evidence>
<comment type="caution">
    <text evidence="2">The sequence shown here is derived from an EMBL/GenBank/DDBJ whole genome shotgun (WGS) entry which is preliminary data.</text>
</comment>
<name>A0A2U3DSE2_PURLI</name>
<dbReference type="Proteomes" id="UP000245956">
    <property type="component" value="Unassembled WGS sequence"/>
</dbReference>
<protein>
    <submittedName>
        <fullName evidence="2">Uncharacterized protein</fullName>
    </submittedName>
</protein>
<evidence type="ECO:0000313" key="3">
    <source>
        <dbReference type="Proteomes" id="UP000245956"/>
    </source>
</evidence>
<feature type="region of interest" description="Disordered" evidence="1">
    <location>
        <begin position="36"/>
        <end position="64"/>
    </location>
</feature>
<organism evidence="2 3">
    <name type="scientific">Purpureocillium lilacinum</name>
    <name type="common">Paecilomyces lilacinus</name>
    <dbReference type="NCBI Taxonomy" id="33203"/>
    <lineage>
        <taxon>Eukaryota</taxon>
        <taxon>Fungi</taxon>
        <taxon>Dikarya</taxon>
        <taxon>Ascomycota</taxon>
        <taxon>Pezizomycotina</taxon>
        <taxon>Sordariomycetes</taxon>
        <taxon>Hypocreomycetidae</taxon>
        <taxon>Hypocreales</taxon>
        <taxon>Ophiocordycipitaceae</taxon>
        <taxon>Purpureocillium</taxon>
    </lineage>
</organism>
<dbReference type="EMBL" id="LCWV01000037">
    <property type="protein sequence ID" value="PWI65152.1"/>
    <property type="molecule type" value="Genomic_DNA"/>
</dbReference>
<reference evidence="2 3" key="1">
    <citation type="journal article" date="2016" name="Front. Microbiol.">
        <title>Genome and transcriptome sequences reveal the specific parasitism of the nematophagous Purpureocillium lilacinum 36-1.</title>
        <authorList>
            <person name="Xie J."/>
            <person name="Li S."/>
            <person name="Mo C."/>
            <person name="Xiao X."/>
            <person name="Peng D."/>
            <person name="Wang G."/>
            <person name="Xiao Y."/>
        </authorList>
    </citation>
    <scope>NUCLEOTIDE SEQUENCE [LARGE SCALE GENOMIC DNA]</scope>
    <source>
        <strain evidence="2 3">36-1</strain>
    </source>
</reference>
<sequence>MLAYFPLLTLSSVCSQLKERKGVSTTLLCITHPPPGTTLRDPRSDTHKLEPCAGPAPEDAHLPRPARPAPVNRLAGGAAHPPGEAVRPGRAEAALEVGVAGAAAAVHVGAAARPGEADGEEPRGAVPGAAGWAGGGEEGEEEGGGGELHRGCTGWSEGAVVSCLLSLSNEDGDAFVN</sequence>
<accession>A0A2U3DSE2</accession>
<dbReference type="AlphaFoldDB" id="A0A2U3DSE2"/>
<proteinExistence type="predicted"/>
<feature type="compositionally biased region" description="Basic and acidic residues" evidence="1">
    <location>
        <begin position="40"/>
        <end position="50"/>
    </location>
</feature>
<evidence type="ECO:0000256" key="1">
    <source>
        <dbReference type="SAM" id="MobiDB-lite"/>
    </source>
</evidence>